<dbReference type="AlphaFoldDB" id="A0A5N5DIF5"/>
<proteinExistence type="predicted"/>
<accession>A0A5N5DIF5</accession>
<sequence>MSPSSYPRSPPRAKSAPPLSHAESTLDWSDDSDQPEDEQEDDMDAGERVGPGKSEPETGSLKFEHKKFKNTQSPKEADFYLHEQRARLLNKTRYQCDHELDHLSTRAFNALQNEIAMCTDNVFEQIDMEKQPHLVQMAEELVRCQEKILNALEVETRSWHATKVRWIDERKRLKEEVKQAVAKSVSAADRKMNDLKKENRKLKGMIAEQRQAVFLMKYAQTHKDSQEWDYDISDAADDVAQVRVELLRSRIEFVSVSRKRGEVSRPNIKERILEELHRILNAEWATDQEEMARFYYDRGLSLLMKDAEAAVARPSVSVSIYSPCPLPLGELTTATMPSFKLLFLLAVALLVLCPAPAAAFGAGNIASISTIEGKNWRHGDIEDMLKTVACLKGHKWSSMMIKRVYFGNWLRDYSQAVDVGTLKGVQADTIRILVWILAFMSFGYATKEFEVTHERLGVYRPEEHIDNPKDYADNQDARQYDSRLRGPVSQEELDIDPQTGMKNYIANERGGWATSAGYIRHSFKRAIHYGRMYTHGAGGSKGREEDLCEALRCLGQGLHCIEDFGAHTNYTELALRELGFHNVFPHTGTATQMNLHGKHVFPLVTGTFGGVDFLHSVLGEATDHFTQSNVDTSEIDELNLQLGNASGTSGKRSSGGSAGGDVEALTSLLSKIPGTGSLCKEAAELKASSDAQAAENARMSGAGYGSSRADPTFAAPPGSVGGPPGPGIPGMSPDFDPQSMVPKIYPILEFRDKVVRAISSVISKIPGLESLVEKISERVTMFVFALLAPFVQPIIAAASKQLKTGSSAVIDASGKHQYEPWTDPHCTDPTHSLLSKDHFSNILNEPAGQIASAILQYVAPRVIYAMDHPNVPVDEVLNDVVRVFHHPALRDRHCELHRNMFSVVEKWVHSRSDRGHGLNNILSSESVRAGKNHSGEQGGHGHGHGGHGHGGHGGYAAHTSSGSGGGASSFGNLAGLANLGGSGGGSSSGGVGGLLGNIGKLTGGSNPLSSFLGGSGGKREVDSPPQSYSPGPPQSQTNFHPYGEHYAQSPGPHGYQYQQDAPLPPGPPQNNPADPYAFPSQYQQGWQDGGPPMAPYGQQPPPPHGGYGGPPPDQYGQQGHWGQQQQPPPPPGGYWGGQY</sequence>
<feature type="coiled-coil region" evidence="1">
    <location>
        <begin position="135"/>
        <end position="212"/>
    </location>
</feature>
<organism evidence="3 4">
    <name type="scientific">Lasiodiplodia theobromae</name>
    <dbReference type="NCBI Taxonomy" id="45133"/>
    <lineage>
        <taxon>Eukaryota</taxon>
        <taxon>Fungi</taxon>
        <taxon>Dikarya</taxon>
        <taxon>Ascomycota</taxon>
        <taxon>Pezizomycotina</taxon>
        <taxon>Dothideomycetes</taxon>
        <taxon>Dothideomycetes incertae sedis</taxon>
        <taxon>Botryosphaeriales</taxon>
        <taxon>Botryosphaeriaceae</taxon>
        <taxon>Lasiodiplodia</taxon>
    </lineage>
</organism>
<keyword evidence="4" id="KW-1185">Reference proteome</keyword>
<evidence type="ECO:0000256" key="2">
    <source>
        <dbReference type="SAM" id="MobiDB-lite"/>
    </source>
</evidence>
<dbReference type="Pfam" id="PF07217">
    <property type="entry name" value="Het-C"/>
    <property type="match status" value="1"/>
</dbReference>
<feature type="region of interest" description="Disordered" evidence="2">
    <location>
        <begin position="929"/>
        <end position="965"/>
    </location>
</feature>
<feature type="compositionally biased region" description="Basic residues" evidence="2">
    <location>
        <begin position="941"/>
        <end position="950"/>
    </location>
</feature>
<dbReference type="PANTHER" id="PTHR14905:SF7">
    <property type="entry name" value="VON WILLEBRAND FACTOR A DOMAIN-CONTAINING PROTEIN 7"/>
    <property type="match status" value="1"/>
</dbReference>
<comment type="caution">
    <text evidence="3">The sequence shown here is derived from an EMBL/GenBank/DDBJ whole genome shotgun (WGS) entry which is preliminary data.</text>
</comment>
<feature type="region of interest" description="Disordered" evidence="2">
    <location>
        <begin position="1"/>
        <end position="77"/>
    </location>
</feature>
<keyword evidence="1" id="KW-0175">Coiled coil</keyword>
<dbReference type="OrthoDB" id="2506204at2759"/>
<dbReference type="InterPro" id="IPR052577">
    <property type="entry name" value="VWA7"/>
</dbReference>
<evidence type="ECO:0000313" key="3">
    <source>
        <dbReference type="EMBL" id="KAB2577497.1"/>
    </source>
</evidence>
<feature type="region of interest" description="Disordered" evidence="2">
    <location>
        <begin position="1008"/>
        <end position="1139"/>
    </location>
</feature>
<feature type="compositionally biased region" description="Low complexity" evidence="2">
    <location>
        <begin position="1114"/>
        <end position="1125"/>
    </location>
</feature>
<feature type="region of interest" description="Disordered" evidence="2">
    <location>
        <begin position="698"/>
        <end position="732"/>
    </location>
</feature>
<feature type="compositionally biased region" description="Acidic residues" evidence="2">
    <location>
        <begin position="28"/>
        <end position="44"/>
    </location>
</feature>
<reference evidence="3 4" key="1">
    <citation type="journal article" date="2019" name="Sci. Rep.">
        <title>A multi-omics analysis of the grapevine pathogen Lasiodiplodia theobromae reveals that temperature affects the expression of virulence- and pathogenicity-related genes.</title>
        <authorList>
            <person name="Felix C."/>
            <person name="Meneses R."/>
            <person name="Goncalves M.F.M."/>
            <person name="Tilleman L."/>
            <person name="Duarte A.S."/>
            <person name="Jorrin-Novo J.V."/>
            <person name="Van de Peer Y."/>
            <person name="Deforce D."/>
            <person name="Van Nieuwerburgh F."/>
            <person name="Esteves A.C."/>
            <person name="Alves A."/>
        </authorList>
    </citation>
    <scope>NUCLEOTIDE SEQUENCE [LARGE SCALE GENOMIC DNA]</scope>
    <source>
        <strain evidence="3 4">LA-SOL3</strain>
    </source>
</reference>
<dbReference type="EMBL" id="VCHE01000017">
    <property type="protein sequence ID" value="KAB2577497.1"/>
    <property type="molecule type" value="Genomic_DNA"/>
</dbReference>
<dbReference type="InterPro" id="IPR010816">
    <property type="entry name" value="Het-C"/>
</dbReference>
<gene>
    <name evidence="3" type="ORF">DBV05_g3912</name>
</gene>
<feature type="compositionally biased region" description="Low complexity" evidence="2">
    <location>
        <begin position="1"/>
        <end position="20"/>
    </location>
</feature>
<dbReference type="PANTHER" id="PTHR14905">
    <property type="entry name" value="NG37"/>
    <property type="match status" value="1"/>
</dbReference>
<evidence type="ECO:0000313" key="4">
    <source>
        <dbReference type="Proteomes" id="UP000325902"/>
    </source>
</evidence>
<name>A0A5N5DIF5_9PEZI</name>
<dbReference type="Proteomes" id="UP000325902">
    <property type="component" value="Unassembled WGS sequence"/>
</dbReference>
<evidence type="ECO:0000256" key="1">
    <source>
        <dbReference type="SAM" id="Coils"/>
    </source>
</evidence>
<protein>
    <submittedName>
        <fullName evidence="3">Uncharacterized protein</fullName>
    </submittedName>
</protein>
<feature type="compositionally biased region" description="Pro residues" evidence="2">
    <location>
        <begin position="1092"/>
        <end position="1113"/>
    </location>
</feature>